<gene>
    <name evidence="2" type="ORF">DNH61_17775</name>
</gene>
<proteinExistence type="predicted"/>
<evidence type="ECO:0000313" key="3">
    <source>
        <dbReference type="Proteomes" id="UP000249522"/>
    </source>
</evidence>
<evidence type="ECO:0000259" key="1">
    <source>
        <dbReference type="PROSITE" id="PS51832"/>
    </source>
</evidence>
<keyword evidence="3" id="KW-1185">Reference proteome</keyword>
<sequence>MRLIPITMCRPGMKLAQRIFAEDGQILLTEQKELTDRLIRRLGQCGISYVYIQDGATDDIEVPQLITDETRIRALGELRSAFRTMANTPGRKGVTYPYVAKQFKGIMTSILDEIADREDAMIMLHNMGTVDHYLYQHSLNVCIYTTLLGISAGYTKDELMVLGLGALLHDVGKIYIPQPLLAKPGSLTKQEYAAIQRHTEQGFQLLKDEPNLPLLVAHCALQHHERLDGSGYPRGIRGDEIHDYAKWIGVVDSYDAMTSSRVYRSAMLPHQAIESLFAGTGTLYEQHMIQVFRDKVAIYPIGLTVKLSTGEEGVVVDINAAYAHRPVIRVLFNEAGDLLREPYEIDLSKHLSIMITAIPGEDIGPDSAAG</sequence>
<dbReference type="EMBL" id="QKRB01000053">
    <property type="protein sequence ID" value="PZD94265.1"/>
    <property type="molecule type" value="Genomic_DNA"/>
</dbReference>
<dbReference type="PANTHER" id="PTHR43155">
    <property type="entry name" value="CYCLIC DI-GMP PHOSPHODIESTERASE PA4108-RELATED"/>
    <property type="match status" value="1"/>
</dbReference>
<name>A0A2W1LGW4_9BACL</name>
<dbReference type="InterPro" id="IPR003607">
    <property type="entry name" value="HD/PDEase_dom"/>
</dbReference>
<evidence type="ECO:0000313" key="2">
    <source>
        <dbReference type="EMBL" id="PZD94265.1"/>
    </source>
</evidence>
<dbReference type="PROSITE" id="PS51832">
    <property type="entry name" value="HD_GYP"/>
    <property type="match status" value="1"/>
</dbReference>
<dbReference type="AlphaFoldDB" id="A0A2W1LGW4"/>
<feature type="domain" description="HD-GYP" evidence="1">
    <location>
        <begin position="112"/>
        <end position="308"/>
    </location>
</feature>
<dbReference type="OrthoDB" id="9759601at2"/>
<dbReference type="RefSeq" id="WP_111148033.1">
    <property type="nucleotide sequence ID" value="NZ_QKRB01000053.1"/>
</dbReference>
<organism evidence="2 3">
    <name type="scientific">Paenibacillus sambharensis</name>
    <dbReference type="NCBI Taxonomy" id="1803190"/>
    <lineage>
        <taxon>Bacteria</taxon>
        <taxon>Bacillati</taxon>
        <taxon>Bacillota</taxon>
        <taxon>Bacilli</taxon>
        <taxon>Bacillales</taxon>
        <taxon>Paenibacillaceae</taxon>
        <taxon>Paenibacillus</taxon>
    </lineage>
</organism>
<dbReference type="InterPro" id="IPR037522">
    <property type="entry name" value="HD_GYP_dom"/>
</dbReference>
<reference evidence="2 3" key="1">
    <citation type="submission" date="2018-06" db="EMBL/GenBank/DDBJ databases">
        <title>Paenibacillus imtechensis sp. nov.</title>
        <authorList>
            <person name="Pinnaka A.K."/>
            <person name="Singh H."/>
            <person name="Kaur M."/>
        </authorList>
    </citation>
    <scope>NUCLEOTIDE SEQUENCE [LARGE SCALE GENOMIC DNA]</scope>
    <source>
        <strain evidence="2 3">SMB1</strain>
    </source>
</reference>
<accession>A0A2W1LGW4</accession>
<dbReference type="SMART" id="SM00471">
    <property type="entry name" value="HDc"/>
    <property type="match status" value="1"/>
</dbReference>
<dbReference type="Gene3D" id="1.10.3210.10">
    <property type="entry name" value="Hypothetical protein af1432"/>
    <property type="match status" value="1"/>
</dbReference>
<dbReference type="Proteomes" id="UP000249522">
    <property type="component" value="Unassembled WGS sequence"/>
</dbReference>
<protein>
    <recommendedName>
        <fullName evidence="1">HD-GYP domain-containing protein</fullName>
    </recommendedName>
</protein>
<dbReference type="PANTHER" id="PTHR43155:SF2">
    <property type="entry name" value="CYCLIC DI-GMP PHOSPHODIESTERASE PA4108"/>
    <property type="match status" value="1"/>
</dbReference>
<dbReference type="Pfam" id="PF13487">
    <property type="entry name" value="HD_5"/>
    <property type="match status" value="1"/>
</dbReference>
<dbReference type="CDD" id="cd00077">
    <property type="entry name" value="HDc"/>
    <property type="match status" value="1"/>
</dbReference>
<dbReference type="SUPFAM" id="SSF109604">
    <property type="entry name" value="HD-domain/PDEase-like"/>
    <property type="match status" value="1"/>
</dbReference>
<comment type="caution">
    <text evidence="2">The sequence shown here is derived from an EMBL/GenBank/DDBJ whole genome shotgun (WGS) entry which is preliminary data.</text>
</comment>